<evidence type="ECO:0000313" key="2">
    <source>
        <dbReference type="Proteomes" id="UP001344888"/>
    </source>
</evidence>
<name>A0AAW9NQ41_9BACL</name>
<dbReference type="RefSeq" id="WP_326121136.1">
    <property type="nucleotide sequence ID" value="NZ_JARSFG010000001.1"/>
</dbReference>
<gene>
    <name evidence="1" type="ORF">P9B03_00375</name>
</gene>
<accession>A0AAW9NQ41</accession>
<keyword evidence="2" id="KW-1185">Reference proteome</keyword>
<dbReference type="Proteomes" id="UP001344888">
    <property type="component" value="Unassembled WGS sequence"/>
</dbReference>
<protein>
    <submittedName>
        <fullName evidence="1">Uncharacterized protein</fullName>
    </submittedName>
</protein>
<organism evidence="1 2">
    <name type="scientific">Metasolibacillus meyeri</name>
    <dbReference type="NCBI Taxonomy" id="1071052"/>
    <lineage>
        <taxon>Bacteria</taxon>
        <taxon>Bacillati</taxon>
        <taxon>Bacillota</taxon>
        <taxon>Bacilli</taxon>
        <taxon>Bacillales</taxon>
        <taxon>Caryophanaceae</taxon>
        <taxon>Metasolibacillus</taxon>
    </lineage>
</organism>
<comment type="caution">
    <text evidence="1">The sequence shown here is derived from an EMBL/GenBank/DDBJ whole genome shotgun (WGS) entry which is preliminary data.</text>
</comment>
<reference evidence="1 2" key="1">
    <citation type="submission" date="2023-03" db="EMBL/GenBank/DDBJ databases">
        <title>Bacillus Genome Sequencing.</title>
        <authorList>
            <person name="Dunlap C."/>
        </authorList>
    </citation>
    <scope>NUCLEOTIDE SEQUENCE [LARGE SCALE GENOMIC DNA]</scope>
    <source>
        <strain evidence="1 2">B-59205</strain>
    </source>
</reference>
<sequence length="87" mass="10219">MVDYFVAKESRLFIFDEQIRCHICSHDIFIPYEIYSNVEKPGIQVVVTHYAAICQQCGFVIEFSDPSRPDEETGIFRWALSQQFVHE</sequence>
<proteinExistence type="predicted"/>
<evidence type="ECO:0000313" key="1">
    <source>
        <dbReference type="EMBL" id="MEC1176943.1"/>
    </source>
</evidence>
<dbReference type="EMBL" id="JARSFG010000001">
    <property type="protein sequence ID" value="MEC1176943.1"/>
    <property type="molecule type" value="Genomic_DNA"/>
</dbReference>
<dbReference type="AlphaFoldDB" id="A0AAW9NQ41"/>